<organism evidence="2">
    <name type="scientific">viral metagenome</name>
    <dbReference type="NCBI Taxonomy" id="1070528"/>
    <lineage>
        <taxon>unclassified sequences</taxon>
        <taxon>metagenomes</taxon>
        <taxon>organismal metagenomes</taxon>
    </lineage>
</organism>
<sequence length="148" mass="17004">MNLIDSSDLVFNNDKDNGIMSGGFSVNSILMKNRSSPIVTLNSNNEQMGGKNVSDIFNDLVVPNWALYHPNFFLKNSILTHEENDHDSDSDKDDVLDDNLHESLLEIITQQENHKAFRKKHTKRDKLTNAHKKTKKNKKTKKIKKLKE</sequence>
<feature type="region of interest" description="Disordered" evidence="1">
    <location>
        <begin position="111"/>
        <end position="148"/>
    </location>
</feature>
<evidence type="ECO:0000313" key="2">
    <source>
        <dbReference type="EMBL" id="QHU30928.1"/>
    </source>
</evidence>
<proteinExistence type="predicted"/>
<feature type="compositionally biased region" description="Basic residues" evidence="1">
    <location>
        <begin position="116"/>
        <end position="148"/>
    </location>
</feature>
<evidence type="ECO:0000256" key="1">
    <source>
        <dbReference type="SAM" id="MobiDB-lite"/>
    </source>
</evidence>
<accession>A0A6C0LLZ9</accession>
<name>A0A6C0LLZ9_9ZZZZ</name>
<dbReference type="EMBL" id="MN740521">
    <property type="protein sequence ID" value="QHU30928.1"/>
    <property type="molecule type" value="Genomic_DNA"/>
</dbReference>
<protein>
    <submittedName>
        <fullName evidence="2">Uncharacterized protein</fullName>
    </submittedName>
</protein>
<dbReference type="AlphaFoldDB" id="A0A6C0LLZ9"/>
<reference evidence="2" key="1">
    <citation type="journal article" date="2020" name="Nature">
        <title>Giant virus diversity and host interactions through global metagenomics.</title>
        <authorList>
            <person name="Schulz F."/>
            <person name="Roux S."/>
            <person name="Paez-Espino D."/>
            <person name="Jungbluth S."/>
            <person name="Walsh D.A."/>
            <person name="Denef V.J."/>
            <person name="McMahon K.D."/>
            <person name="Konstantinidis K.T."/>
            <person name="Eloe-Fadrosh E.A."/>
            <person name="Kyrpides N.C."/>
            <person name="Woyke T."/>
        </authorList>
    </citation>
    <scope>NUCLEOTIDE SEQUENCE</scope>
    <source>
        <strain evidence="2">GVMAG-M-3300027892-73</strain>
    </source>
</reference>